<accession>H0UM38</accession>
<keyword evidence="3" id="KW-0963">Cytoplasm</keyword>
<protein>
    <submittedName>
        <fullName evidence="11">Radical SAM methylthiotransferase, MiaB/RimO family</fullName>
    </submittedName>
</protein>
<dbReference type="Gene3D" id="3.40.50.12160">
    <property type="entry name" value="Methylthiotransferase, N-terminal domain"/>
    <property type="match status" value="1"/>
</dbReference>
<dbReference type="Pfam" id="PF00919">
    <property type="entry name" value="UPF0004"/>
    <property type="match status" value="1"/>
</dbReference>
<evidence type="ECO:0000313" key="11">
    <source>
        <dbReference type="EMBL" id="EHM13614.1"/>
    </source>
</evidence>
<feature type="domain" description="Radical SAM core" evidence="10">
    <location>
        <begin position="144"/>
        <end position="373"/>
    </location>
</feature>
<dbReference type="STRING" id="885272.JonanDRAFT_1248"/>
<evidence type="ECO:0000256" key="2">
    <source>
        <dbReference type="ARBA" id="ARBA00022485"/>
    </source>
</evidence>
<evidence type="ECO:0000256" key="4">
    <source>
        <dbReference type="ARBA" id="ARBA00022679"/>
    </source>
</evidence>
<dbReference type="Proteomes" id="UP000003806">
    <property type="component" value="Chromosome"/>
</dbReference>
<dbReference type="AlphaFoldDB" id="H0UM38"/>
<dbReference type="NCBIfam" id="TIGR00089">
    <property type="entry name" value="MiaB/RimO family radical SAM methylthiotransferase"/>
    <property type="match status" value="1"/>
</dbReference>
<sequence length="447" mass="48746">MSLAGTAVRIEFLGCRVNAAEAEALASAFLSAGASVASDGPFDVGIVVTCSITAMADRKSRQLIGRLRRRCPRALLVASGCWAQGADEALAKKLGIDLLVGNGHKGEILALVERELSFRTSESSFYALRSPLAGVWDELDERTSVAHSRAFIKVQDGCDCRCSYCIVPSLRGPSVSRPLERTVAEARRLVEAGRTELVLTGVHLGQWGKESGRGLADLIEAVGNVPGLKRLRLGSLEPFGIDERDIDAMASLTVFAPHLHLPLQSGDDGVLRRMRRPGTSGQFLELVKKLRRALGDGLHVSTDVMVAFPGETDEAFARTLEVLQEARIGRIHGFIFSIRPGTPAARFPDQVDRQTGKRRLEELERLGRLLLDEQAARSLGRSVVVYAERGGKGAPSGYTGDYIEVHLPASYERDKWCTVQPIWKEDGVLYLERPNETNRPEADGPKN</sequence>
<dbReference type="GO" id="GO:0006400">
    <property type="term" value="P:tRNA modification"/>
    <property type="evidence" value="ECO:0007669"/>
    <property type="project" value="InterPro"/>
</dbReference>
<name>H0UM38_9BACT</name>
<dbReference type="CDD" id="cd01335">
    <property type="entry name" value="Radical_SAM"/>
    <property type="match status" value="1"/>
</dbReference>
<dbReference type="InterPro" id="IPR006638">
    <property type="entry name" value="Elp3/MiaA/NifB-like_rSAM"/>
</dbReference>
<feature type="domain" description="MTTase N-terminal" evidence="9">
    <location>
        <begin position="6"/>
        <end position="117"/>
    </location>
</feature>
<dbReference type="HOGENOM" id="CLU_018697_1_0_0"/>
<organism evidence="11 12">
    <name type="scientific">Jonquetella anthropi DSM 22815</name>
    <dbReference type="NCBI Taxonomy" id="885272"/>
    <lineage>
        <taxon>Bacteria</taxon>
        <taxon>Thermotogati</taxon>
        <taxon>Synergistota</taxon>
        <taxon>Synergistia</taxon>
        <taxon>Synergistales</taxon>
        <taxon>Dethiosulfovibrionaceae</taxon>
        <taxon>Jonquetella</taxon>
    </lineage>
</organism>
<keyword evidence="2" id="KW-0004">4Fe-4S</keyword>
<evidence type="ECO:0000256" key="6">
    <source>
        <dbReference type="ARBA" id="ARBA00022723"/>
    </source>
</evidence>
<keyword evidence="4 11" id="KW-0808">Transferase</keyword>
<dbReference type="SUPFAM" id="SSF102114">
    <property type="entry name" value="Radical SAM enzymes"/>
    <property type="match status" value="1"/>
</dbReference>
<dbReference type="GO" id="GO:0051539">
    <property type="term" value="F:4 iron, 4 sulfur cluster binding"/>
    <property type="evidence" value="ECO:0007669"/>
    <property type="project" value="UniProtKB-KW"/>
</dbReference>
<keyword evidence="6" id="KW-0479">Metal-binding</keyword>
<dbReference type="Gene3D" id="3.80.30.20">
    <property type="entry name" value="tm_1862 like domain"/>
    <property type="match status" value="1"/>
</dbReference>
<dbReference type="PROSITE" id="PS01278">
    <property type="entry name" value="MTTASE_RADICAL"/>
    <property type="match status" value="1"/>
</dbReference>
<dbReference type="GO" id="GO:0005829">
    <property type="term" value="C:cytosol"/>
    <property type="evidence" value="ECO:0007669"/>
    <property type="project" value="TreeGrafter"/>
</dbReference>
<dbReference type="PANTHER" id="PTHR43837">
    <property type="entry name" value="RIBOSOMAL PROTEIN S12 METHYLTHIOTRANSFERASE RIMO"/>
    <property type="match status" value="1"/>
</dbReference>
<evidence type="ECO:0000259" key="10">
    <source>
        <dbReference type="PROSITE" id="PS51918"/>
    </source>
</evidence>
<dbReference type="InterPro" id="IPR013848">
    <property type="entry name" value="Methylthiotransferase_N"/>
</dbReference>
<keyword evidence="8" id="KW-0411">Iron-sulfur</keyword>
<proteinExistence type="predicted"/>
<evidence type="ECO:0000256" key="3">
    <source>
        <dbReference type="ARBA" id="ARBA00022490"/>
    </source>
</evidence>
<dbReference type="InterPro" id="IPR058240">
    <property type="entry name" value="rSAM_sf"/>
</dbReference>
<dbReference type="InterPro" id="IPR023404">
    <property type="entry name" value="rSAM_horseshoe"/>
</dbReference>
<dbReference type="PROSITE" id="PS51918">
    <property type="entry name" value="RADICAL_SAM"/>
    <property type="match status" value="1"/>
</dbReference>
<keyword evidence="5" id="KW-0949">S-adenosyl-L-methionine</keyword>
<dbReference type="SFLD" id="SFLDG01082">
    <property type="entry name" value="B12-binding_domain_containing"/>
    <property type="match status" value="1"/>
</dbReference>
<evidence type="ECO:0000256" key="8">
    <source>
        <dbReference type="ARBA" id="ARBA00023014"/>
    </source>
</evidence>
<keyword evidence="7" id="KW-0408">Iron</keyword>
<evidence type="ECO:0000256" key="1">
    <source>
        <dbReference type="ARBA" id="ARBA00001966"/>
    </source>
</evidence>
<gene>
    <name evidence="11" type="ORF">JonanDRAFT_1248</name>
</gene>
<dbReference type="SMART" id="SM00729">
    <property type="entry name" value="Elp3"/>
    <property type="match status" value="1"/>
</dbReference>
<dbReference type="InterPro" id="IPR005839">
    <property type="entry name" value="Methylthiotransferase"/>
</dbReference>
<dbReference type="GO" id="GO:0035599">
    <property type="term" value="F:aspartic acid methylthiotransferase activity"/>
    <property type="evidence" value="ECO:0007669"/>
    <property type="project" value="TreeGrafter"/>
</dbReference>
<dbReference type="InterPro" id="IPR038135">
    <property type="entry name" value="Methylthiotransferase_N_sf"/>
</dbReference>
<comment type="cofactor">
    <cofactor evidence="1">
        <name>[4Fe-4S] cluster</name>
        <dbReference type="ChEBI" id="CHEBI:49883"/>
    </cofactor>
</comment>
<evidence type="ECO:0000259" key="9">
    <source>
        <dbReference type="PROSITE" id="PS51449"/>
    </source>
</evidence>
<dbReference type="GO" id="GO:0046872">
    <property type="term" value="F:metal ion binding"/>
    <property type="evidence" value="ECO:0007669"/>
    <property type="project" value="UniProtKB-KW"/>
</dbReference>
<dbReference type="InterPro" id="IPR007197">
    <property type="entry name" value="rSAM"/>
</dbReference>
<evidence type="ECO:0000256" key="7">
    <source>
        <dbReference type="ARBA" id="ARBA00023004"/>
    </source>
</evidence>
<evidence type="ECO:0000256" key="5">
    <source>
        <dbReference type="ARBA" id="ARBA00022691"/>
    </source>
</evidence>
<dbReference type="InterPro" id="IPR005840">
    <property type="entry name" value="Ribosomal_uS12_MeSTrfase_RimO"/>
</dbReference>
<dbReference type="eggNOG" id="COG0621">
    <property type="taxonomic scope" value="Bacteria"/>
</dbReference>
<dbReference type="InterPro" id="IPR020612">
    <property type="entry name" value="Methylthiotransferase_CS"/>
</dbReference>
<dbReference type="PANTHER" id="PTHR43837:SF1">
    <property type="entry name" value="RIBOSOMAL PROTEIN US12 METHYLTHIOTRANSFERASE RIMO"/>
    <property type="match status" value="1"/>
</dbReference>
<reference evidence="11 12" key="1">
    <citation type="submission" date="2011-11" db="EMBL/GenBank/DDBJ databases">
        <title>The Noncontiguous Finished genome of Jonquetella anthropi DSM 22815.</title>
        <authorList>
            <consortium name="US DOE Joint Genome Institute (JGI-PGF)"/>
            <person name="Lucas S."/>
            <person name="Copeland A."/>
            <person name="Lapidus A."/>
            <person name="Glavina del Rio T."/>
            <person name="Dalin E."/>
            <person name="Tice H."/>
            <person name="Bruce D."/>
            <person name="Goodwin L."/>
            <person name="Pitluck S."/>
            <person name="Peters L."/>
            <person name="Mikhailova N."/>
            <person name="Held B."/>
            <person name="Kyrpides N."/>
            <person name="Mavromatis K."/>
            <person name="Ivanova N."/>
            <person name="Markowitz V."/>
            <person name="Cheng J.-F."/>
            <person name="Hugenholtz P."/>
            <person name="Woyke T."/>
            <person name="Wu D."/>
            <person name="Gronow S."/>
            <person name="Wellnitz S."/>
            <person name="Brambilla E."/>
            <person name="Klenk H.-P."/>
            <person name="Eisen J.A."/>
        </authorList>
    </citation>
    <scope>NUCLEOTIDE SEQUENCE [LARGE SCALE GENOMIC DNA]</scope>
    <source>
        <strain evidence="11 12">DSM 22815</strain>
    </source>
</reference>
<evidence type="ECO:0000313" key="12">
    <source>
        <dbReference type="Proteomes" id="UP000003806"/>
    </source>
</evidence>
<keyword evidence="12" id="KW-1185">Reference proteome</keyword>
<dbReference type="Pfam" id="PF04055">
    <property type="entry name" value="Radical_SAM"/>
    <property type="match status" value="1"/>
</dbReference>
<dbReference type="RefSeq" id="WP_008523206.1">
    <property type="nucleotide sequence ID" value="NZ_CM001376.1"/>
</dbReference>
<dbReference type="EMBL" id="CM001376">
    <property type="protein sequence ID" value="EHM13614.1"/>
    <property type="molecule type" value="Genomic_DNA"/>
</dbReference>
<dbReference type="PROSITE" id="PS51449">
    <property type="entry name" value="MTTASE_N"/>
    <property type="match status" value="1"/>
</dbReference>
<dbReference type="SFLD" id="SFLDS00029">
    <property type="entry name" value="Radical_SAM"/>
    <property type="match status" value="1"/>
</dbReference>